<dbReference type="EMBL" id="JAUBDI010000041">
    <property type="protein sequence ID" value="MDW0115312.1"/>
    <property type="molecule type" value="Genomic_DNA"/>
</dbReference>
<dbReference type="Proteomes" id="UP001282284">
    <property type="component" value="Unassembled WGS sequence"/>
</dbReference>
<organism evidence="2 3">
    <name type="scientific">Sporosarcina saromensis</name>
    <dbReference type="NCBI Taxonomy" id="359365"/>
    <lineage>
        <taxon>Bacteria</taxon>
        <taxon>Bacillati</taxon>
        <taxon>Bacillota</taxon>
        <taxon>Bacilli</taxon>
        <taxon>Bacillales</taxon>
        <taxon>Caryophanaceae</taxon>
        <taxon>Sporosarcina</taxon>
    </lineage>
</organism>
<feature type="signal peptide" evidence="1">
    <location>
        <begin position="1"/>
        <end position="23"/>
    </location>
</feature>
<sequence length="230" mass="25420">MKKFTMLFTSILLSLTFTTSIFAKENGSNSLIYYSDEEIQQKAIEATNQDLLNYMDSNTSLNTGGDNLISPQSSTYREWPVSYNPKTVVNSNTAFELAKVTFDSRGATSAEIELEYNSSKTITWTVSGTVSGTAEFSIIGQRVEASASTTIARESSTSNAVVAKFKRGVQLNKTGYVKIYAHGIATTGTLQYKWQDVTGRTGYINKSISSRIPYQKYDGTYIHFGPVVYN</sequence>
<proteinExistence type="predicted"/>
<protein>
    <recommendedName>
        <fullName evidence="4">Toxin ETX/toxin MTX2</fullName>
    </recommendedName>
</protein>
<name>A0ABU4GI71_9BACL</name>
<keyword evidence="1" id="KW-0732">Signal</keyword>
<reference evidence="2 3" key="1">
    <citation type="submission" date="2023-06" db="EMBL/GenBank/DDBJ databases">
        <title>Sporosarcina sp. nov., isolated from Korean traditional fermented seafood 'Jeotgal'.</title>
        <authorList>
            <person name="Yang A.I."/>
            <person name="Shin N.-R."/>
        </authorList>
    </citation>
    <scope>NUCLEOTIDE SEQUENCE [LARGE SCALE GENOMIC DNA]</scope>
    <source>
        <strain evidence="2 3">KCTC13119</strain>
    </source>
</reference>
<dbReference type="RefSeq" id="WP_317946911.1">
    <property type="nucleotide sequence ID" value="NZ_JAUBDI010000041.1"/>
</dbReference>
<evidence type="ECO:0000313" key="2">
    <source>
        <dbReference type="EMBL" id="MDW0115312.1"/>
    </source>
</evidence>
<keyword evidence="3" id="KW-1185">Reference proteome</keyword>
<evidence type="ECO:0008006" key="4">
    <source>
        <dbReference type="Google" id="ProtNLM"/>
    </source>
</evidence>
<feature type="chain" id="PRO_5046668251" description="Toxin ETX/toxin MTX2" evidence="1">
    <location>
        <begin position="24"/>
        <end position="230"/>
    </location>
</feature>
<gene>
    <name evidence="2" type="ORF">QT711_19360</name>
</gene>
<evidence type="ECO:0000313" key="3">
    <source>
        <dbReference type="Proteomes" id="UP001282284"/>
    </source>
</evidence>
<evidence type="ECO:0000256" key="1">
    <source>
        <dbReference type="SAM" id="SignalP"/>
    </source>
</evidence>
<accession>A0ABU4GI71</accession>
<comment type="caution">
    <text evidence="2">The sequence shown here is derived from an EMBL/GenBank/DDBJ whole genome shotgun (WGS) entry which is preliminary data.</text>
</comment>